<accession>A0A1Z5S7X1</accession>
<evidence type="ECO:0000313" key="3">
    <source>
        <dbReference type="Proteomes" id="UP000000768"/>
    </source>
</evidence>
<evidence type="ECO:0000256" key="1">
    <source>
        <dbReference type="SAM" id="MobiDB-lite"/>
    </source>
</evidence>
<protein>
    <submittedName>
        <fullName evidence="2">Uncharacterized protein</fullName>
    </submittedName>
</protein>
<feature type="compositionally biased region" description="Basic and acidic residues" evidence="1">
    <location>
        <begin position="7"/>
        <end position="33"/>
    </location>
</feature>
<dbReference type="Proteomes" id="UP000000768">
    <property type="component" value="Chromosome 1"/>
</dbReference>
<dbReference type="AlphaFoldDB" id="A0A1Z5S7X1"/>
<feature type="region of interest" description="Disordered" evidence="1">
    <location>
        <begin position="122"/>
        <end position="172"/>
    </location>
</feature>
<evidence type="ECO:0000313" key="2">
    <source>
        <dbReference type="EMBL" id="OQU92030.1"/>
    </source>
</evidence>
<proteinExistence type="predicted"/>
<gene>
    <name evidence="2" type="ORF">SORBI_3001G278000</name>
</gene>
<feature type="region of interest" description="Disordered" evidence="1">
    <location>
        <begin position="251"/>
        <end position="285"/>
    </location>
</feature>
<reference evidence="3" key="2">
    <citation type="journal article" date="2018" name="Plant J.">
        <title>The Sorghum bicolor reference genome: improved assembly, gene annotations, a transcriptome atlas, and signatures of genome organization.</title>
        <authorList>
            <person name="McCormick R.F."/>
            <person name="Truong S.K."/>
            <person name="Sreedasyam A."/>
            <person name="Jenkins J."/>
            <person name="Shu S."/>
            <person name="Sims D."/>
            <person name="Kennedy M."/>
            <person name="Amirebrahimi M."/>
            <person name="Weers B.D."/>
            <person name="McKinley B."/>
            <person name="Mattison A."/>
            <person name="Morishige D.T."/>
            <person name="Grimwood J."/>
            <person name="Schmutz J."/>
            <person name="Mullet J.E."/>
        </authorList>
    </citation>
    <scope>NUCLEOTIDE SEQUENCE [LARGE SCALE GENOMIC DNA]</scope>
    <source>
        <strain evidence="3">cv. BTx623</strain>
    </source>
</reference>
<feature type="compositionally biased region" description="Low complexity" evidence="1">
    <location>
        <begin position="264"/>
        <end position="277"/>
    </location>
</feature>
<sequence>MWTLIAERAERVDMEKTAARQEGRHVDTKDKNPRAKATRPEAGPLRQLGTTTMAGIQPGQEQDSHVLPPSSGSLHPDASNTEPNPPSTPLSTIPALTRDKTPATSCNLLSWFRHPLATFTASLKRRRCASSGDNNPNAGRKKKVETPAEEEAAAEAKARQQAKKVPGSDPELLAGSISKAIGATAAAHIVDCLNDDDDVYVKKEDMAIAGEEKAKAKEQQGSPEENVVEKKWVGEPIDDITEGNKLKVAIKSSNKQPESENAEEAAAPATQDTAVTAVSGIREIK</sequence>
<feature type="compositionally biased region" description="Polar residues" evidence="1">
    <location>
        <begin position="70"/>
        <end position="82"/>
    </location>
</feature>
<dbReference type="InParanoid" id="A0A1Z5S7X1"/>
<dbReference type="Gramene" id="OQU92030">
    <property type="protein sequence ID" value="OQU92030"/>
    <property type="gene ID" value="SORBI_3001G278000"/>
</dbReference>
<dbReference type="EMBL" id="CM000760">
    <property type="protein sequence ID" value="OQU92030.1"/>
    <property type="molecule type" value="Genomic_DNA"/>
</dbReference>
<feature type="region of interest" description="Disordered" evidence="1">
    <location>
        <begin position="1"/>
        <end position="98"/>
    </location>
</feature>
<name>A0A1Z5S7X1_SORBI</name>
<reference evidence="2 3" key="1">
    <citation type="journal article" date="2009" name="Nature">
        <title>The Sorghum bicolor genome and the diversification of grasses.</title>
        <authorList>
            <person name="Paterson A.H."/>
            <person name="Bowers J.E."/>
            <person name="Bruggmann R."/>
            <person name="Dubchak I."/>
            <person name="Grimwood J."/>
            <person name="Gundlach H."/>
            <person name="Haberer G."/>
            <person name="Hellsten U."/>
            <person name="Mitros T."/>
            <person name="Poliakov A."/>
            <person name="Schmutz J."/>
            <person name="Spannagl M."/>
            <person name="Tang H."/>
            <person name="Wang X."/>
            <person name="Wicker T."/>
            <person name="Bharti A.K."/>
            <person name="Chapman J."/>
            <person name="Feltus F.A."/>
            <person name="Gowik U."/>
            <person name="Grigoriev I.V."/>
            <person name="Lyons E."/>
            <person name="Maher C.A."/>
            <person name="Martis M."/>
            <person name="Narechania A."/>
            <person name="Otillar R.P."/>
            <person name="Penning B.W."/>
            <person name="Salamov A.A."/>
            <person name="Wang Y."/>
            <person name="Zhang L."/>
            <person name="Carpita N.C."/>
            <person name="Freeling M."/>
            <person name="Gingle A.R."/>
            <person name="Hash C.T."/>
            <person name="Keller B."/>
            <person name="Klein P."/>
            <person name="Kresovich S."/>
            <person name="McCann M.C."/>
            <person name="Ming R."/>
            <person name="Peterson D.G."/>
            <person name="Mehboob-ur-Rahman"/>
            <person name="Ware D."/>
            <person name="Westhoff P."/>
            <person name="Mayer K.F."/>
            <person name="Messing J."/>
            <person name="Rokhsar D.S."/>
        </authorList>
    </citation>
    <scope>NUCLEOTIDE SEQUENCE [LARGE SCALE GENOMIC DNA]</scope>
    <source>
        <strain evidence="3">cv. BTx623</strain>
    </source>
</reference>
<organism evidence="2 3">
    <name type="scientific">Sorghum bicolor</name>
    <name type="common">Sorghum</name>
    <name type="synonym">Sorghum vulgare</name>
    <dbReference type="NCBI Taxonomy" id="4558"/>
    <lineage>
        <taxon>Eukaryota</taxon>
        <taxon>Viridiplantae</taxon>
        <taxon>Streptophyta</taxon>
        <taxon>Embryophyta</taxon>
        <taxon>Tracheophyta</taxon>
        <taxon>Spermatophyta</taxon>
        <taxon>Magnoliopsida</taxon>
        <taxon>Liliopsida</taxon>
        <taxon>Poales</taxon>
        <taxon>Poaceae</taxon>
        <taxon>PACMAD clade</taxon>
        <taxon>Panicoideae</taxon>
        <taxon>Andropogonodae</taxon>
        <taxon>Andropogoneae</taxon>
        <taxon>Sorghinae</taxon>
        <taxon>Sorghum</taxon>
    </lineage>
</organism>
<keyword evidence="3" id="KW-1185">Reference proteome</keyword>